<name>A0A0E3VU31_9BRAD</name>
<organism evidence="1 2">
    <name type="scientific">Bradyrhizobium diazoefficiens</name>
    <dbReference type="NCBI Taxonomy" id="1355477"/>
    <lineage>
        <taxon>Bacteria</taxon>
        <taxon>Pseudomonadati</taxon>
        <taxon>Pseudomonadota</taxon>
        <taxon>Alphaproteobacteria</taxon>
        <taxon>Hyphomicrobiales</taxon>
        <taxon>Nitrobacteraceae</taxon>
        <taxon>Bradyrhizobium</taxon>
    </lineage>
</organism>
<evidence type="ECO:0000313" key="2">
    <source>
        <dbReference type="Proteomes" id="UP000063308"/>
    </source>
</evidence>
<dbReference type="Proteomes" id="UP000063308">
    <property type="component" value="Chromosome"/>
</dbReference>
<evidence type="ECO:0000313" key="1">
    <source>
        <dbReference type="EMBL" id="BAR56700.1"/>
    </source>
</evidence>
<accession>A0A0E3VU31</accession>
<dbReference type="AlphaFoldDB" id="A0A0E3VU31"/>
<reference evidence="1 2" key="1">
    <citation type="submission" date="2014-11" db="EMBL/GenBank/DDBJ databases">
        <title>Symbiosis island explosion on the genome of extra-slow-growing strains of soybean bradyrhizobia with massive insertion sequences.</title>
        <authorList>
            <person name="Iida T."/>
            <person name="Minamisawa K."/>
        </authorList>
    </citation>
    <scope>NUCLEOTIDE SEQUENCE [LARGE SCALE GENOMIC DNA]</scope>
    <source>
        <strain evidence="1 2">NK6</strain>
    </source>
</reference>
<gene>
    <name evidence="1" type="ORF">NK6_3523</name>
</gene>
<protein>
    <submittedName>
        <fullName evidence="1">Uncharacterized protein</fullName>
    </submittedName>
</protein>
<sequence length="57" mass="5853">MFLLTEFSADGLFPLVATVAIAAEECGGTFAAAQGSRHCAVASQAKDLRPRILGQGS</sequence>
<proteinExistence type="predicted"/>
<dbReference type="EMBL" id="AP014685">
    <property type="protein sequence ID" value="BAR56700.1"/>
    <property type="molecule type" value="Genomic_DNA"/>
</dbReference>